<evidence type="ECO:0000313" key="3">
    <source>
        <dbReference type="EMBL" id="WRT70646.1"/>
    </source>
</evidence>
<dbReference type="EMBL" id="CP141891">
    <property type="protein sequence ID" value="WRT70646.1"/>
    <property type="molecule type" value="Genomic_DNA"/>
</dbReference>
<dbReference type="PROSITE" id="PS00901">
    <property type="entry name" value="CYS_SYNTHASE"/>
    <property type="match status" value="1"/>
</dbReference>
<gene>
    <name evidence="3" type="ORF">IL334_007644</name>
</gene>
<dbReference type="CDD" id="cd01561">
    <property type="entry name" value="CBS_like"/>
    <property type="match status" value="1"/>
</dbReference>
<dbReference type="InterPro" id="IPR001926">
    <property type="entry name" value="TrpB-like_PALP"/>
</dbReference>
<dbReference type="InterPro" id="IPR050214">
    <property type="entry name" value="Cys_Synth/Cystath_Beta-Synth"/>
</dbReference>
<dbReference type="InterPro" id="IPR001216">
    <property type="entry name" value="P-phosphate_BS"/>
</dbReference>
<protein>
    <submittedName>
        <fullName evidence="3">Cystathionine beta-synthase</fullName>
    </submittedName>
</protein>
<dbReference type="GeneID" id="87959774"/>
<sequence length="395" mass="42216">MGGETSPQHHWKGVLSSALDAVGHTPLIKLQKIAKEEGFKCNLLGKCEFFSAGGSVKDRIANRMVEYAEKEGVLIPGQSVVIEPTRIGLALACAIKGYQCVITLPAKMSLEKEVMLRALGAEIVRTPTEAAWDSPESHIGIAKKLQKSIPGGVILDQYSNPNNPLAHYYGTYEEITYALKTSDLPRKDISLLVAGAGTGGTITGLARAIRGYEGSLVNGAASSHVRTVVLAVDPEGSILGGGEPGNYQVEGIGYDFFPEVLDPNPPLIDQWIKTNDEEAFAATKRLIREEGLFVGGSSGSALSGIIRYLHSENGKSIANDPEANVVIILPDGVRNYMSKEWLLQTAKSASKDQGEDIKDTIKNILGRDLGDVNGVLKEAKDEGKVLQNGEGVNGH</sequence>
<dbReference type="Gene3D" id="3.40.50.1100">
    <property type="match status" value="2"/>
</dbReference>
<evidence type="ECO:0000259" key="2">
    <source>
        <dbReference type="Pfam" id="PF00291"/>
    </source>
</evidence>
<organism evidence="3 4">
    <name type="scientific">Kwoniella shivajii</name>
    <dbReference type="NCBI Taxonomy" id="564305"/>
    <lineage>
        <taxon>Eukaryota</taxon>
        <taxon>Fungi</taxon>
        <taxon>Dikarya</taxon>
        <taxon>Basidiomycota</taxon>
        <taxon>Agaricomycotina</taxon>
        <taxon>Tremellomycetes</taxon>
        <taxon>Tremellales</taxon>
        <taxon>Cryptococcaceae</taxon>
        <taxon>Kwoniella</taxon>
    </lineage>
</organism>
<evidence type="ECO:0000313" key="4">
    <source>
        <dbReference type="Proteomes" id="UP001329825"/>
    </source>
</evidence>
<reference evidence="3 4" key="1">
    <citation type="submission" date="2024-01" db="EMBL/GenBank/DDBJ databases">
        <title>Comparative genomics of Cryptococcus and Kwoniella reveals pathogenesis evolution and contrasting modes of karyotype evolution via chromosome fusion or intercentromeric recombination.</title>
        <authorList>
            <person name="Coelho M.A."/>
            <person name="David-Palma M."/>
            <person name="Shea T."/>
            <person name="Bowers K."/>
            <person name="McGinley-Smith S."/>
            <person name="Mohammad A.W."/>
            <person name="Gnirke A."/>
            <person name="Yurkov A.M."/>
            <person name="Nowrousian M."/>
            <person name="Sun S."/>
            <person name="Cuomo C.A."/>
            <person name="Heitman J."/>
        </authorList>
    </citation>
    <scope>NUCLEOTIDE SEQUENCE [LARGE SCALE GENOMIC DNA]</scope>
    <source>
        <strain evidence="3">CBS 11374</strain>
    </source>
</reference>
<dbReference type="RefSeq" id="XP_062795385.1">
    <property type="nucleotide sequence ID" value="XM_062939334.1"/>
</dbReference>
<dbReference type="Proteomes" id="UP001329825">
    <property type="component" value="Chromosome 11"/>
</dbReference>
<feature type="domain" description="Tryptophan synthase beta chain-like PALP" evidence="2">
    <location>
        <begin position="20"/>
        <end position="331"/>
    </location>
</feature>
<evidence type="ECO:0000256" key="1">
    <source>
        <dbReference type="ARBA" id="ARBA00001933"/>
    </source>
</evidence>
<dbReference type="InterPro" id="IPR036052">
    <property type="entry name" value="TrpB-like_PALP_sf"/>
</dbReference>
<comment type="cofactor">
    <cofactor evidence="1">
        <name>pyridoxal 5'-phosphate</name>
        <dbReference type="ChEBI" id="CHEBI:597326"/>
    </cofactor>
</comment>
<name>A0ABZ1D981_9TREE</name>
<dbReference type="PANTHER" id="PTHR10314">
    <property type="entry name" value="CYSTATHIONINE BETA-SYNTHASE"/>
    <property type="match status" value="1"/>
</dbReference>
<accession>A0ABZ1D981</accession>
<dbReference type="Pfam" id="PF00291">
    <property type="entry name" value="PALP"/>
    <property type="match status" value="1"/>
</dbReference>
<proteinExistence type="predicted"/>
<dbReference type="SUPFAM" id="SSF53686">
    <property type="entry name" value="Tryptophan synthase beta subunit-like PLP-dependent enzymes"/>
    <property type="match status" value="1"/>
</dbReference>
<keyword evidence="4" id="KW-1185">Reference proteome</keyword>